<evidence type="ECO:0000256" key="5">
    <source>
        <dbReference type="ARBA" id="ARBA00022927"/>
    </source>
</evidence>
<evidence type="ECO:0000256" key="1">
    <source>
        <dbReference type="ARBA" id="ARBA00004395"/>
    </source>
</evidence>
<keyword evidence="5" id="KW-0653">Protein transport</keyword>
<evidence type="ECO:0000313" key="9">
    <source>
        <dbReference type="EMBL" id="GBP22394.1"/>
    </source>
</evidence>
<dbReference type="OrthoDB" id="1661054at2759"/>
<evidence type="ECO:0000256" key="8">
    <source>
        <dbReference type="ARBA" id="ARBA00031347"/>
    </source>
</evidence>
<dbReference type="EMBL" id="BGZK01000139">
    <property type="protein sequence ID" value="GBP22394.1"/>
    <property type="molecule type" value="Genomic_DNA"/>
</dbReference>
<comment type="caution">
    <text evidence="9">The sequence shown here is derived from an EMBL/GenBank/DDBJ whole genome shotgun (WGS) entry which is preliminary data.</text>
</comment>
<reference evidence="9 10" key="1">
    <citation type="journal article" date="2019" name="Commun. Biol.">
        <title>The bagworm genome reveals a unique fibroin gene that provides high tensile strength.</title>
        <authorList>
            <person name="Kono N."/>
            <person name="Nakamura H."/>
            <person name="Ohtoshi R."/>
            <person name="Tomita M."/>
            <person name="Numata K."/>
            <person name="Arakawa K."/>
        </authorList>
    </citation>
    <scope>NUCLEOTIDE SEQUENCE [LARGE SCALE GENOMIC DNA]</scope>
</reference>
<keyword evidence="4" id="KW-0813">Transport</keyword>
<evidence type="ECO:0000256" key="3">
    <source>
        <dbReference type="ARBA" id="ARBA00020983"/>
    </source>
</evidence>
<evidence type="ECO:0000256" key="2">
    <source>
        <dbReference type="ARBA" id="ARBA00006419"/>
    </source>
</evidence>
<dbReference type="Proteomes" id="UP000299102">
    <property type="component" value="Unassembled WGS sequence"/>
</dbReference>
<comment type="similarity">
    <text evidence="2">Belongs to the COG8 family.</text>
</comment>
<dbReference type="GO" id="GO:0017119">
    <property type="term" value="C:Golgi transport complex"/>
    <property type="evidence" value="ECO:0007669"/>
    <property type="project" value="InterPro"/>
</dbReference>
<comment type="subcellular location">
    <subcellularLocation>
        <location evidence="1">Golgi apparatus membrane</location>
        <topology evidence="1">Peripheral membrane protein</topology>
    </subcellularLocation>
</comment>
<organism evidence="9 10">
    <name type="scientific">Eumeta variegata</name>
    <name type="common">Bagworm moth</name>
    <name type="synonym">Eumeta japonica</name>
    <dbReference type="NCBI Taxonomy" id="151549"/>
    <lineage>
        <taxon>Eukaryota</taxon>
        <taxon>Metazoa</taxon>
        <taxon>Ecdysozoa</taxon>
        <taxon>Arthropoda</taxon>
        <taxon>Hexapoda</taxon>
        <taxon>Insecta</taxon>
        <taxon>Pterygota</taxon>
        <taxon>Neoptera</taxon>
        <taxon>Endopterygota</taxon>
        <taxon>Lepidoptera</taxon>
        <taxon>Glossata</taxon>
        <taxon>Ditrysia</taxon>
        <taxon>Tineoidea</taxon>
        <taxon>Psychidae</taxon>
        <taxon>Oiketicinae</taxon>
        <taxon>Eumeta</taxon>
    </lineage>
</organism>
<proteinExistence type="inferred from homology"/>
<dbReference type="PANTHER" id="PTHR21311:SF0">
    <property type="entry name" value="CONSERVED OLIGOMERIC GOLGI COMPLEX SUBUNIT 8"/>
    <property type="match status" value="1"/>
</dbReference>
<protein>
    <recommendedName>
        <fullName evidence="3">Conserved oligomeric Golgi complex subunit 8</fullName>
    </recommendedName>
    <alternativeName>
        <fullName evidence="8">Component of oligomeric Golgi complex 8</fullName>
    </alternativeName>
</protein>
<accession>A0A4C1U8Y5</accession>
<dbReference type="GO" id="GO:0015031">
    <property type="term" value="P:protein transport"/>
    <property type="evidence" value="ECO:0007669"/>
    <property type="project" value="UniProtKB-KW"/>
</dbReference>
<gene>
    <name evidence="9" type="ORF">EVAR_11910_1</name>
</gene>
<dbReference type="Pfam" id="PF04124">
    <property type="entry name" value="Dor1"/>
    <property type="match status" value="2"/>
</dbReference>
<keyword evidence="7" id="KW-0472">Membrane</keyword>
<name>A0A4C1U8Y5_EUMVA</name>
<sequence length="401" mass="46767">MAQDMKDLFNLIFSDSEEDYESFSGIADYMTKLGLQNFEYIQKEPERLREEMKQLTEQTQELAFTNYKTFVETAEISKTIKKDLAKGKESLTTFLSTTPKFIKDCDNFSVMASNTIKERNRYSSVRSQSDKLLELLELPSLMREALNAEDYESALDIFTFVRNLSKRYSEIPIIQSTTSEIMALWFETLYHLFNQLRYDLPLPQCLQRTRAANTTCMGHELMRLTVKQKTVHKNVPSKESVLERRTCDRRLPRAPDFDELAGRRGHEATAAIIDISTRYQYSFTILGYLRRANTVYKSTNDEQSSRLHYNYKSSSSSDGLHLHFLKARNAWFENTIEETENTEVREKLLRRIVELHRIHLFNVLTQHKSIFLSDAQEIKGKDDELSGTSALSCWLKQKVQI</sequence>
<dbReference type="AlphaFoldDB" id="A0A4C1U8Y5"/>
<keyword evidence="6" id="KW-0333">Golgi apparatus</keyword>
<dbReference type="GO" id="GO:0006891">
    <property type="term" value="P:intra-Golgi vesicle-mediated transport"/>
    <property type="evidence" value="ECO:0007669"/>
    <property type="project" value="TreeGrafter"/>
</dbReference>
<dbReference type="InterPro" id="IPR007255">
    <property type="entry name" value="COG8"/>
</dbReference>
<keyword evidence="10" id="KW-1185">Reference proteome</keyword>
<dbReference type="STRING" id="151549.A0A4C1U8Y5"/>
<evidence type="ECO:0000256" key="6">
    <source>
        <dbReference type="ARBA" id="ARBA00023034"/>
    </source>
</evidence>
<evidence type="ECO:0000256" key="7">
    <source>
        <dbReference type="ARBA" id="ARBA00023136"/>
    </source>
</evidence>
<dbReference type="PANTHER" id="PTHR21311">
    <property type="entry name" value="CONSERVED OLIGOMERIC GOLGI COMPLEX COMPONENT 8"/>
    <property type="match status" value="1"/>
</dbReference>
<evidence type="ECO:0000313" key="10">
    <source>
        <dbReference type="Proteomes" id="UP000299102"/>
    </source>
</evidence>
<evidence type="ECO:0000256" key="4">
    <source>
        <dbReference type="ARBA" id="ARBA00022448"/>
    </source>
</evidence>
<dbReference type="GO" id="GO:0000139">
    <property type="term" value="C:Golgi membrane"/>
    <property type="evidence" value="ECO:0007669"/>
    <property type="project" value="UniProtKB-SubCell"/>
</dbReference>